<accession>A0A384JUE0</accession>
<feature type="compositionally biased region" description="Basic residues" evidence="1">
    <location>
        <begin position="1"/>
        <end position="13"/>
    </location>
</feature>
<dbReference type="VEuPathDB" id="FungiDB:Bcin10g00220"/>
<dbReference type="AlphaFoldDB" id="A0A384JUE0"/>
<gene>
    <name evidence="2" type="ORF">BCIN_10g00220</name>
</gene>
<reference evidence="2 3" key="3">
    <citation type="journal article" date="2017" name="Mol. Plant Pathol.">
        <title>A gapless genome sequence of the fungus Botrytis cinerea.</title>
        <authorList>
            <person name="Van Kan J.A."/>
            <person name="Stassen J.H."/>
            <person name="Mosbach A."/>
            <person name="Van Der Lee T.A."/>
            <person name="Faino L."/>
            <person name="Farmer A.D."/>
            <person name="Papasotiriou D.G."/>
            <person name="Zhou S."/>
            <person name="Seidl M.F."/>
            <person name="Cottam E."/>
            <person name="Edel D."/>
            <person name="Hahn M."/>
            <person name="Schwartz D.C."/>
            <person name="Dietrich R.A."/>
            <person name="Widdison S."/>
            <person name="Scalliet G."/>
        </authorList>
    </citation>
    <scope>NUCLEOTIDE SEQUENCE [LARGE SCALE GENOMIC DNA]</scope>
    <source>
        <strain evidence="2 3">B05.10</strain>
    </source>
</reference>
<dbReference type="GeneID" id="5434720"/>
<keyword evidence="3" id="KW-1185">Reference proteome</keyword>
<protein>
    <submittedName>
        <fullName evidence="2">Uncharacterized protein</fullName>
    </submittedName>
</protein>
<name>A0A384JUE0_BOTFB</name>
<dbReference type="EMBL" id="CP009814">
    <property type="protein sequence ID" value="ATZ53994.1"/>
    <property type="molecule type" value="Genomic_DNA"/>
</dbReference>
<organism evidence="2 3">
    <name type="scientific">Botryotinia fuckeliana (strain B05.10)</name>
    <name type="common">Noble rot fungus</name>
    <name type="synonym">Botrytis cinerea</name>
    <dbReference type="NCBI Taxonomy" id="332648"/>
    <lineage>
        <taxon>Eukaryota</taxon>
        <taxon>Fungi</taxon>
        <taxon>Dikarya</taxon>
        <taxon>Ascomycota</taxon>
        <taxon>Pezizomycotina</taxon>
        <taxon>Leotiomycetes</taxon>
        <taxon>Helotiales</taxon>
        <taxon>Sclerotiniaceae</taxon>
        <taxon>Botrytis</taxon>
    </lineage>
</organism>
<evidence type="ECO:0000313" key="2">
    <source>
        <dbReference type="EMBL" id="ATZ53994.1"/>
    </source>
</evidence>
<dbReference type="RefSeq" id="XP_024551169.1">
    <property type="nucleotide sequence ID" value="XM_024695376.1"/>
</dbReference>
<dbReference type="OrthoDB" id="3496085at2759"/>
<proteinExistence type="predicted"/>
<dbReference type="Proteomes" id="UP000001798">
    <property type="component" value="Chromosome 10"/>
</dbReference>
<evidence type="ECO:0000313" key="3">
    <source>
        <dbReference type="Proteomes" id="UP000001798"/>
    </source>
</evidence>
<reference evidence="2 3" key="1">
    <citation type="journal article" date="2011" name="PLoS Genet.">
        <title>Genomic analysis of the necrotrophic fungal pathogens Sclerotinia sclerotiorum and Botrytis cinerea.</title>
        <authorList>
            <person name="Amselem J."/>
            <person name="Cuomo C.A."/>
            <person name="van Kan J.A."/>
            <person name="Viaud M."/>
            <person name="Benito E.P."/>
            <person name="Couloux A."/>
            <person name="Coutinho P.M."/>
            <person name="de Vries R.P."/>
            <person name="Dyer P.S."/>
            <person name="Fillinger S."/>
            <person name="Fournier E."/>
            <person name="Gout L."/>
            <person name="Hahn M."/>
            <person name="Kohn L."/>
            <person name="Lapalu N."/>
            <person name="Plummer K.M."/>
            <person name="Pradier J.M."/>
            <person name="Quevillon E."/>
            <person name="Sharon A."/>
            <person name="Simon A."/>
            <person name="ten Have A."/>
            <person name="Tudzynski B."/>
            <person name="Tudzynski P."/>
            <person name="Wincker P."/>
            <person name="Andrew M."/>
            <person name="Anthouard V."/>
            <person name="Beever R.E."/>
            <person name="Beffa R."/>
            <person name="Benoit I."/>
            <person name="Bouzid O."/>
            <person name="Brault B."/>
            <person name="Chen Z."/>
            <person name="Choquer M."/>
            <person name="Collemare J."/>
            <person name="Cotton P."/>
            <person name="Danchin E.G."/>
            <person name="Da Silva C."/>
            <person name="Gautier A."/>
            <person name="Giraud C."/>
            <person name="Giraud T."/>
            <person name="Gonzalez C."/>
            <person name="Grossetete S."/>
            <person name="Guldener U."/>
            <person name="Henrissat B."/>
            <person name="Howlett B.J."/>
            <person name="Kodira C."/>
            <person name="Kretschmer M."/>
            <person name="Lappartient A."/>
            <person name="Leroch M."/>
            <person name="Levis C."/>
            <person name="Mauceli E."/>
            <person name="Neuveglise C."/>
            <person name="Oeser B."/>
            <person name="Pearson M."/>
            <person name="Poulain J."/>
            <person name="Poussereau N."/>
            <person name="Quesneville H."/>
            <person name="Rascle C."/>
            <person name="Schumacher J."/>
            <person name="Segurens B."/>
            <person name="Sexton A."/>
            <person name="Silva E."/>
            <person name="Sirven C."/>
            <person name="Soanes D.M."/>
            <person name="Talbot N.J."/>
            <person name="Templeton M."/>
            <person name="Yandava C."/>
            <person name="Yarden O."/>
            <person name="Zeng Q."/>
            <person name="Rollins J.A."/>
            <person name="Lebrun M.H."/>
            <person name="Dickman M."/>
        </authorList>
    </citation>
    <scope>NUCLEOTIDE SEQUENCE [LARGE SCALE GENOMIC DNA]</scope>
    <source>
        <strain evidence="2 3">B05.10</strain>
    </source>
</reference>
<sequence>MAKTKAKPKKYKTRAAERRAELRRKGLPIPPPRTIFLPPSLMDLLTTREKRVYTKKYRWTMAMQRFKVGRTWPEVRTEYSDFPLSHLDRNLYTNWGSIRDKLSRTQDELDDMEGMQNDRRAA</sequence>
<feature type="region of interest" description="Disordered" evidence="1">
    <location>
        <begin position="1"/>
        <end position="31"/>
    </location>
</feature>
<reference evidence="2 3" key="2">
    <citation type="journal article" date="2012" name="Eukaryot. Cell">
        <title>Genome update of Botrytis cinerea strains B05.10 and T4.</title>
        <authorList>
            <person name="Staats M."/>
            <person name="van Kan J.A."/>
        </authorList>
    </citation>
    <scope>NUCLEOTIDE SEQUENCE [LARGE SCALE GENOMIC DNA]</scope>
    <source>
        <strain evidence="2 3">B05.10</strain>
    </source>
</reference>
<dbReference type="KEGG" id="bfu:BCIN_10g00220"/>
<evidence type="ECO:0000256" key="1">
    <source>
        <dbReference type="SAM" id="MobiDB-lite"/>
    </source>
</evidence>
<feature type="compositionally biased region" description="Basic and acidic residues" evidence="1">
    <location>
        <begin position="14"/>
        <end position="24"/>
    </location>
</feature>